<name>A0A4Y5TYD1_9CAUD</name>
<evidence type="ECO:0000313" key="1">
    <source>
        <dbReference type="EMBL" id="QDB74025.1"/>
    </source>
</evidence>
<proteinExistence type="predicted"/>
<reference evidence="1 2" key="1">
    <citation type="submission" date="2019-04" db="EMBL/GenBank/DDBJ databases">
        <title>Nine Novel Phages from a Plateau Lake in Southwest China Provide Insights into Aeromonas Phage Diversity.</title>
        <authorList>
            <person name="Xiao W."/>
            <person name="Bai M."/>
            <person name="Wang Y."/>
            <person name="Cui X."/>
        </authorList>
    </citation>
    <scope>NUCLEOTIDE SEQUENCE [LARGE SCALE GENOMIC DNA]</scope>
</reference>
<protein>
    <submittedName>
        <fullName evidence="1">Uncharacterized protein</fullName>
    </submittedName>
</protein>
<evidence type="ECO:0000313" key="2">
    <source>
        <dbReference type="Proteomes" id="UP000316128"/>
    </source>
</evidence>
<gene>
    <name evidence="1" type="ORF">2L372D_111</name>
</gene>
<accession>A0A4Y5TYD1</accession>
<dbReference type="Proteomes" id="UP000316128">
    <property type="component" value="Segment"/>
</dbReference>
<dbReference type="EMBL" id="MK804893">
    <property type="protein sequence ID" value="QDB74025.1"/>
    <property type="molecule type" value="Genomic_DNA"/>
</dbReference>
<sequence>MIQRREVKSPFTKEERQGVFMTIEESRKRRRNKLEYSPDKYRLVVNDKEITGYTSDEEIKLEPDYEFNYDLERMKQAVESETVYLPKGIKEKGEIMEWLLNYNNKEE</sequence>
<organism evidence="1 2">
    <name type="scientific">Aeromonas phage 2L372D</name>
    <dbReference type="NCBI Taxonomy" id="2588097"/>
    <lineage>
        <taxon>Viruses</taxon>
        <taxon>Duplodnaviria</taxon>
        <taxon>Heunggongvirae</taxon>
        <taxon>Uroviricota</taxon>
        <taxon>Caudoviricetes</taxon>
        <taxon>Plateaulakevirus</taxon>
        <taxon>Plateaulakevirus pv2L372D</taxon>
    </lineage>
</organism>
<keyword evidence="2" id="KW-1185">Reference proteome</keyword>